<dbReference type="InterPro" id="IPR050822">
    <property type="entry name" value="Cerebellin_Synaptic_Org"/>
</dbReference>
<evidence type="ECO:0000256" key="3">
    <source>
        <dbReference type="ARBA" id="ARBA00022729"/>
    </source>
</evidence>
<dbReference type="GO" id="GO:0005576">
    <property type="term" value="C:extracellular region"/>
    <property type="evidence" value="ECO:0007669"/>
    <property type="project" value="UniProtKB-SubCell"/>
</dbReference>
<dbReference type="PhylomeDB" id="E9GWB5"/>
<feature type="domain" description="C1q" evidence="4">
    <location>
        <begin position="7"/>
        <end position="141"/>
    </location>
</feature>
<proteinExistence type="predicted"/>
<comment type="subcellular location">
    <subcellularLocation>
        <location evidence="1">Secreted</location>
    </subcellularLocation>
</comment>
<evidence type="ECO:0000259" key="4">
    <source>
        <dbReference type="PROSITE" id="PS50871"/>
    </source>
</evidence>
<dbReference type="InterPro" id="IPR008983">
    <property type="entry name" value="Tumour_necrosis_fac-like_dom"/>
</dbReference>
<dbReference type="AlphaFoldDB" id="E9GWB5"/>
<dbReference type="EMBL" id="GL732570">
    <property type="protein sequence ID" value="EFX76223.1"/>
    <property type="molecule type" value="Genomic_DNA"/>
</dbReference>
<dbReference type="SUPFAM" id="SSF49842">
    <property type="entry name" value="TNF-like"/>
    <property type="match status" value="1"/>
</dbReference>
<dbReference type="HOGENOM" id="CLU_068539_1_1_1"/>
<dbReference type="PANTHER" id="PTHR22923:SF62">
    <property type="entry name" value="CVP18"/>
    <property type="match status" value="1"/>
</dbReference>
<dbReference type="InterPro" id="IPR001073">
    <property type="entry name" value="C1q_dom"/>
</dbReference>
<dbReference type="PROSITE" id="PS50871">
    <property type="entry name" value="C1Q"/>
    <property type="match status" value="1"/>
</dbReference>
<accession>E9GWB5</accession>
<reference evidence="5 6" key="1">
    <citation type="journal article" date="2011" name="Science">
        <title>The ecoresponsive genome of Daphnia pulex.</title>
        <authorList>
            <person name="Colbourne J.K."/>
            <person name="Pfrender M.E."/>
            <person name="Gilbert D."/>
            <person name="Thomas W.K."/>
            <person name="Tucker A."/>
            <person name="Oakley T.H."/>
            <person name="Tokishita S."/>
            <person name="Aerts A."/>
            <person name="Arnold G.J."/>
            <person name="Basu M.K."/>
            <person name="Bauer D.J."/>
            <person name="Caceres C.E."/>
            <person name="Carmel L."/>
            <person name="Casola C."/>
            <person name="Choi J.H."/>
            <person name="Detter J.C."/>
            <person name="Dong Q."/>
            <person name="Dusheyko S."/>
            <person name="Eads B.D."/>
            <person name="Frohlich T."/>
            <person name="Geiler-Samerotte K.A."/>
            <person name="Gerlach D."/>
            <person name="Hatcher P."/>
            <person name="Jogdeo S."/>
            <person name="Krijgsveld J."/>
            <person name="Kriventseva E.V."/>
            <person name="Kultz D."/>
            <person name="Laforsch C."/>
            <person name="Lindquist E."/>
            <person name="Lopez J."/>
            <person name="Manak J.R."/>
            <person name="Muller J."/>
            <person name="Pangilinan J."/>
            <person name="Patwardhan R.P."/>
            <person name="Pitluck S."/>
            <person name="Pritham E.J."/>
            <person name="Rechtsteiner A."/>
            <person name="Rho M."/>
            <person name="Rogozin I.B."/>
            <person name="Sakarya O."/>
            <person name="Salamov A."/>
            <person name="Schaack S."/>
            <person name="Shapiro H."/>
            <person name="Shiga Y."/>
            <person name="Skalitzky C."/>
            <person name="Smith Z."/>
            <person name="Souvorov A."/>
            <person name="Sung W."/>
            <person name="Tang Z."/>
            <person name="Tsuchiya D."/>
            <person name="Tu H."/>
            <person name="Vos H."/>
            <person name="Wang M."/>
            <person name="Wolf Y.I."/>
            <person name="Yamagata H."/>
            <person name="Yamada T."/>
            <person name="Ye Y."/>
            <person name="Shaw J.R."/>
            <person name="Andrews J."/>
            <person name="Crease T.J."/>
            <person name="Tang H."/>
            <person name="Lucas S.M."/>
            <person name="Robertson H.M."/>
            <person name="Bork P."/>
            <person name="Koonin E.V."/>
            <person name="Zdobnov E.M."/>
            <person name="Grigoriev I.V."/>
            <person name="Lynch M."/>
            <person name="Boore J.L."/>
        </authorList>
    </citation>
    <scope>NUCLEOTIDE SEQUENCE [LARGE SCALE GENOMIC DNA]</scope>
</reference>
<dbReference type="Proteomes" id="UP000000305">
    <property type="component" value="Unassembled WGS sequence"/>
</dbReference>
<dbReference type="OrthoDB" id="10070467at2759"/>
<keyword evidence="2" id="KW-0964">Secreted</keyword>
<dbReference type="PANTHER" id="PTHR22923">
    <property type="entry name" value="CEREBELLIN-RELATED"/>
    <property type="match status" value="1"/>
</dbReference>
<evidence type="ECO:0000313" key="6">
    <source>
        <dbReference type="Proteomes" id="UP000000305"/>
    </source>
</evidence>
<name>E9GWB5_DAPPU</name>
<sequence>MIGYIDVQTSPVYFHAQRSSGYRILKTVIPFDLLRLNLGNTMNTSGIFVAPTSGKYFFSYSGLSLSNALGRAEMQLQTANTANWVKIGQGYGTATFQTISLQANLELAKGDQIRLLLAEGAIYDDVSRYTNHVGLEEKIIQ</sequence>
<dbReference type="InParanoid" id="E9GWB5"/>
<dbReference type="Gene3D" id="2.60.120.40">
    <property type="match status" value="1"/>
</dbReference>
<protein>
    <recommendedName>
        <fullName evidence="4">C1q domain-containing protein</fullName>
    </recommendedName>
</protein>
<keyword evidence="6" id="KW-1185">Reference proteome</keyword>
<gene>
    <name evidence="5" type="ORF">DAPPUDRAFT_249275</name>
</gene>
<evidence type="ECO:0000256" key="1">
    <source>
        <dbReference type="ARBA" id="ARBA00004613"/>
    </source>
</evidence>
<organism evidence="5 6">
    <name type="scientific">Daphnia pulex</name>
    <name type="common">Water flea</name>
    <dbReference type="NCBI Taxonomy" id="6669"/>
    <lineage>
        <taxon>Eukaryota</taxon>
        <taxon>Metazoa</taxon>
        <taxon>Ecdysozoa</taxon>
        <taxon>Arthropoda</taxon>
        <taxon>Crustacea</taxon>
        <taxon>Branchiopoda</taxon>
        <taxon>Diplostraca</taxon>
        <taxon>Cladocera</taxon>
        <taxon>Anomopoda</taxon>
        <taxon>Daphniidae</taxon>
        <taxon>Daphnia</taxon>
    </lineage>
</organism>
<evidence type="ECO:0000313" key="5">
    <source>
        <dbReference type="EMBL" id="EFX76223.1"/>
    </source>
</evidence>
<dbReference type="Pfam" id="PF00386">
    <property type="entry name" value="C1q"/>
    <property type="match status" value="1"/>
</dbReference>
<keyword evidence="3" id="KW-0732">Signal</keyword>
<dbReference type="KEGG" id="dpx:DAPPUDRAFT_249275"/>
<evidence type="ECO:0000256" key="2">
    <source>
        <dbReference type="ARBA" id="ARBA00022525"/>
    </source>
</evidence>